<dbReference type="CDD" id="cd05568">
    <property type="entry name" value="PTS_IIB_bgl_like"/>
    <property type="match status" value="1"/>
</dbReference>
<evidence type="ECO:0000256" key="1">
    <source>
        <dbReference type="ARBA" id="ARBA00004496"/>
    </source>
</evidence>
<dbReference type="InterPro" id="IPR013011">
    <property type="entry name" value="PTS_EIIB_2"/>
</dbReference>
<proteinExistence type="predicted"/>
<evidence type="ECO:0000256" key="7">
    <source>
        <dbReference type="ARBA" id="ARBA00022777"/>
    </source>
</evidence>
<comment type="caution">
    <text evidence="13">The sequence shown here is derived from an EMBL/GenBank/DDBJ whole genome shotgun (WGS) entry which is preliminary data.</text>
</comment>
<gene>
    <name evidence="13" type="ORF">TCEL_01346</name>
</gene>
<dbReference type="GO" id="GO:0005737">
    <property type="term" value="C:cytoplasm"/>
    <property type="evidence" value="ECO:0007669"/>
    <property type="project" value="UniProtKB-SubCell"/>
</dbReference>
<keyword evidence="5" id="KW-0808">Transferase</keyword>
<keyword evidence="3" id="KW-0963">Cytoplasm</keyword>
<dbReference type="PANTHER" id="PTHR36203:SF1">
    <property type="entry name" value="ASCORBATE-SPECIFIC PTS SYSTEM EIIA COMPONENT"/>
    <property type="match status" value="1"/>
</dbReference>
<keyword evidence="7" id="KW-0418">Kinase</keyword>
<comment type="function">
    <text evidence="8">The phosphoenolpyruvate-dependent sugar phosphotransferase system (sugar PTS), a major carbohydrate active transport system, catalyzes the phosphorylation of incoming sugar substrates concomitantly with their translocation across the cell membrane. The enzyme II UlaABC PTS system is involved in ascorbate transport.</text>
</comment>
<comment type="subcellular location">
    <subcellularLocation>
        <location evidence="1">Cytoplasm</location>
    </subcellularLocation>
</comment>
<dbReference type="Gene3D" id="3.40.930.10">
    <property type="entry name" value="Mannitol-specific EII, Chain A"/>
    <property type="match status" value="1"/>
</dbReference>
<evidence type="ECO:0000256" key="10">
    <source>
        <dbReference type="ARBA" id="ARBA00042072"/>
    </source>
</evidence>
<evidence type="ECO:0000313" key="14">
    <source>
        <dbReference type="Proteomes" id="UP000014923"/>
    </source>
</evidence>
<dbReference type="OrthoDB" id="369398at2"/>
<dbReference type="CDD" id="cd00211">
    <property type="entry name" value="PTS_IIA_fru"/>
    <property type="match status" value="1"/>
</dbReference>
<dbReference type="HOGENOM" id="CLU_013442_0_0_9"/>
<dbReference type="AlphaFoldDB" id="R7RMM8"/>
<dbReference type="GO" id="GO:0016301">
    <property type="term" value="F:kinase activity"/>
    <property type="evidence" value="ECO:0007669"/>
    <property type="project" value="UniProtKB-KW"/>
</dbReference>
<keyword evidence="4" id="KW-0597">Phosphoprotein</keyword>
<dbReference type="Proteomes" id="UP000014923">
    <property type="component" value="Unassembled WGS sequence"/>
</dbReference>
<evidence type="ECO:0000256" key="4">
    <source>
        <dbReference type="ARBA" id="ARBA00022553"/>
    </source>
</evidence>
<evidence type="ECO:0000256" key="6">
    <source>
        <dbReference type="ARBA" id="ARBA00022683"/>
    </source>
</evidence>
<dbReference type="PROSITE" id="PS51094">
    <property type="entry name" value="PTS_EIIA_TYPE_2"/>
    <property type="match status" value="1"/>
</dbReference>
<dbReference type="RefSeq" id="WP_018660577.1">
    <property type="nucleotide sequence ID" value="NZ_HF952018.1"/>
</dbReference>
<evidence type="ECO:0000256" key="8">
    <source>
        <dbReference type="ARBA" id="ARBA00037387"/>
    </source>
</evidence>
<evidence type="ECO:0000256" key="5">
    <source>
        <dbReference type="ARBA" id="ARBA00022679"/>
    </source>
</evidence>
<feature type="domain" description="PTS EIIA type-2" evidence="11">
    <location>
        <begin position="139"/>
        <end position="282"/>
    </location>
</feature>
<protein>
    <recommendedName>
        <fullName evidence="9">Ascorbate-specific PTS system EIIA component</fullName>
    </recommendedName>
    <alternativeName>
        <fullName evidence="10">Ascorbate-specific phosphotransferase enzyme IIA component</fullName>
    </alternativeName>
</protein>
<organism evidence="13 14">
    <name type="scientific">Thermobrachium celere DSM 8682</name>
    <dbReference type="NCBI Taxonomy" id="941824"/>
    <lineage>
        <taxon>Bacteria</taxon>
        <taxon>Bacillati</taxon>
        <taxon>Bacillota</taxon>
        <taxon>Clostridia</taxon>
        <taxon>Eubacteriales</taxon>
        <taxon>Clostridiaceae</taxon>
        <taxon>Thermobrachium</taxon>
    </lineage>
</organism>
<dbReference type="SUPFAM" id="SSF55804">
    <property type="entry name" value="Phoshotransferase/anion transport protein"/>
    <property type="match status" value="1"/>
</dbReference>
<keyword evidence="14" id="KW-1185">Reference proteome</keyword>
<name>R7RMM8_9CLOT</name>
<keyword evidence="6" id="KW-0598">Phosphotransferase system</keyword>
<evidence type="ECO:0000256" key="2">
    <source>
        <dbReference type="ARBA" id="ARBA00022448"/>
    </source>
</evidence>
<dbReference type="InterPro" id="IPR016152">
    <property type="entry name" value="PTrfase/Anion_transptr"/>
</dbReference>
<dbReference type="EMBL" id="CAVN010000087">
    <property type="protein sequence ID" value="CDF57432.1"/>
    <property type="molecule type" value="Genomic_DNA"/>
</dbReference>
<evidence type="ECO:0000259" key="11">
    <source>
        <dbReference type="PROSITE" id="PS51094"/>
    </source>
</evidence>
<dbReference type="Gene3D" id="3.40.50.2300">
    <property type="match status" value="1"/>
</dbReference>
<dbReference type="GO" id="GO:0009401">
    <property type="term" value="P:phosphoenolpyruvate-dependent sugar phosphotransferase system"/>
    <property type="evidence" value="ECO:0007669"/>
    <property type="project" value="UniProtKB-KW"/>
</dbReference>
<dbReference type="InterPro" id="IPR002178">
    <property type="entry name" value="PTS_EIIA_type-2_dom"/>
</dbReference>
<dbReference type="PROSITE" id="PS51099">
    <property type="entry name" value="PTS_EIIB_TYPE_2"/>
    <property type="match status" value="1"/>
</dbReference>
<evidence type="ECO:0000313" key="13">
    <source>
        <dbReference type="EMBL" id="CDF57432.1"/>
    </source>
</evidence>
<dbReference type="eggNOG" id="COG1762">
    <property type="taxonomic scope" value="Bacteria"/>
</dbReference>
<dbReference type="GO" id="GO:0008982">
    <property type="term" value="F:protein-N(PI)-phosphohistidine-sugar phosphotransferase activity"/>
    <property type="evidence" value="ECO:0007669"/>
    <property type="project" value="InterPro"/>
</dbReference>
<dbReference type="InterPro" id="IPR051351">
    <property type="entry name" value="Ascorbate-PTS_EIIA_comp"/>
</dbReference>
<feature type="domain" description="PTS EIIB type-2" evidence="12">
    <location>
        <begin position="1"/>
        <end position="85"/>
    </location>
</feature>
<reference evidence="13" key="1">
    <citation type="submission" date="2013-03" db="EMBL/GenBank/DDBJ databases">
        <title>Draft genome sequence of the hydrogen-ethanol-producing anaerobic alkalithermophilic Caloramator celere.</title>
        <authorList>
            <person name="Ciranna A."/>
            <person name="Larjo A."/>
            <person name="Kivisto A."/>
            <person name="Santala V."/>
            <person name="Roos C."/>
            <person name="Karp M."/>
        </authorList>
    </citation>
    <scope>NUCLEOTIDE SEQUENCE [LARGE SCALE GENOMIC DNA]</scope>
    <source>
        <strain evidence="13">DSM 8682</strain>
    </source>
</reference>
<keyword evidence="2" id="KW-0813">Transport</keyword>
<evidence type="ECO:0000256" key="3">
    <source>
        <dbReference type="ARBA" id="ARBA00022490"/>
    </source>
</evidence>
<dbReference type="eggNOG" id="COG3711">
    <property type="taxonomic scope" value="Bacteria"/>
</dbReference>
<evidence type="ECO:0000256" key="9">
    <source>
        <dbReference type="ARBA" id="ARBA00041175"/>
    </source>
</evidence>
<dbReference type="PANTHER" id="PTHR36203">
    <property type="entry name" value="ASCORBATE-SPECIFIC PTS SYSTEM EIIA COMPONENT"/>
    <property type="match status" value="1"/>
</dbReference>
<dbReference type="Pfam" id="PF00359">
    <property type="entry name" value="PTS_EIIA_2"/>
    <property type="match status" value="1"/>
</dbReference>
<accession>R7RMM8</accession>
<evidence type="ECO:0000259" key="12">
    <source>
        <dbReference type="PROSITE" id="PS51099"/>
    </source>
</evidence>
<sequence>MRGTGIGTARIVSTQIKNQFDVEIVDTISYREISKLKYLNYDVIISTVELNSYDKEHYIKINPILLKHDYEKLEKILRRKYSNDINYENEIEIVNRFISIVEKYCTIQNKEHLIYELMYEIKKTKNVLQMGRRVYMLSDLLTEDMIRINVEANNWEEAIREGTKIMKKKNYVEECYEETIINNIKTLGPYMVIAPGIVLSHARPENGVKKLSMSLTLLKNPVVFGHETNDPVKLVITIAAVDNETHLKALSQLMELLMNEVDMERIFNAKSKDEIISIINKYKN</sequence>